<dbReference type="InterPro" id="IPR009057">
    <property type="entry name" value="Homeodomain-like_sf"/>
</dbReference>
<evidence type="ECO:0000259" key="4">
    <source>
        <dbReference type="PROSITE" id="PS51071"/>
    </source>
</evidence>
<dbReference type="EMBL" id="JTDK01000015">
    <property type="protein sequence ID" value="KHK96370.1"/>
    <property type="molecule type" value="Genomic_DNA"/>
</dbReference>
<dbReference type="Pfam" id="PF01418">
    <property type="entry name" value="HTH_6"/>
    <property type="match status" value="1"/>
</dbReference>
<protein>
    <recommendedName>
        <fullName evidence="8">RpiR family transcriptional regulator</fullName>
    </recommendedName>
</protein>
<sequence>MTDETTGTNLLHQISRRASSMSPALRGVAEVILADPEAAQAMSITELANRAGVADSTVSRFLRDLDLDGYNQLRLGIAQAIYSRPVSTAGSSGWVYEGILKDDPQPAVVEKVLHGSIEALTRTAERIDPLTLSAVVDRIHGASSLYFAAMGSSATIAESAVLRFTRAGKSCAFFRDQAAQSMGAATLKETDVLVAVSHSGDSTPVLATVEIARFHGAHVVALTATVDSRLAELADTVLLTAGAAASSDVYGESVTAKWGQLLVIDVLYANYATRYFDETEPFLRESYQSAIRPTRTGG</sequence>
<evidence type="ECO:0000256" key="1">
    <source>
        <dbReference type="ARBA" id="ARBA00023015"/>
    </source>
</evidence>
<dbReference type="GO" id="GO:0003677">
    <property type="term" value="F:DNA binding"/>
    <property type="evidence" value="ECO:0007669"/>
    <property type="project" value="UniProtKB-KW"/>
</dbReference>
<comment type="caution">
    <text evidence="6">The sequence shown here is derived from an EMBL/GenBank/DDBJ whole genome shotgun (WGS) entry which is preliminary data.</text>
</comment>
<dbReference type="InterPro" id="IPR001347">
    <property type="entry name" value="SIS_dom"/>
</dbReference>
<dbReference type="PROSITE" id="PS51464">
    <property type="entry name" value="SIS"/>
    <property type="match status" value="1"/>
</dbReference>
<keyword evidence="1" id="KW-0805">Transcription regulation</keyword>
<dbReference type="InterPro" id="IPR046348">
    <property type="entry name" value="SIS_dom_sf"/>
</dbReference>
<evidence type="ECO:0000259" key="5">
    <source>
        <dbReference type="PROSITE" id="PS51464"/>
    </source>
</evidence>
<dbReference type="Gene3D" id="3.40.50.10490">
    <property type="entry name" value="Glucose-6-phosphate isomerase like protein, domain 1"/>
    <property type="match status" value="1"/>
</dbReference>
<gene>
    <name evidence="6" type="ORF">LK09_15415</name>
</gene>
<evidence type="ECO:0000313" key="6">
    <source>
        <dbReference type="EMBL" id="KHK96370.1"/>
    </source>
</evidence>
<name>A0A0B1ZYT6_9MICO</name>
<dbReference type="InterPro" id="IPR047640">
    <property type="entry name" value="RpiR-like"/>
</dbReference>
<evidence type="ECO:0008006" key="8">
    <source>
        <dbReference type="Google" id="ProtNLM"/>
    </source>
</evidence>
<dbReference type="Pfam" id="PF01380">
    <property type="entry name" value="SIS"/>
    <property type="match status" value="1"/>
</dbReference>
<dbReference type="Gene3D" id="1.10.10.10">
    <property type="entry name" value="Winged helix-like DNA-binding domain superfamily/Winged helix DNA-binding domain"/>
    <property type="match status" value="1"/>
</dbReference>
<organism evidence="6 7">
    <name type="scientific">Microbacterium mangrovi</name>
    <dbReference type="NCBI Taxonomy" id="1348253"/>
    <lineage>
        <taxon>Bacteria</taxon>
        <taxon>Bacillati</taxon>
        <taxon>Actinomycetota</taxon>
        <taxon>Actinomycetes</taxon>
        <taxon>Micrococcales</taxon>
        <taxon>Microbacteriaceae</taxon>
        <taxon>Microbacterium</taxon>
    </lineage>
</organism>
<dbReference type="CDD" id="cd05013">
    <property type="entry name" value="SIS_RpiR"/>
    <property type="match status" value="1"/>
</dbReference>
<dbReference type="PROSITE" id="PS51071">
    <property type="entry name" value="HTH_RPIR"/>
    <property type="match status" value="1"/>
</dbReference>
<dbReference type="GO" id="GO:0097367">
    <property type="term" value="F:carbohydrate derivative binding"/>
    <property type="evidence" value="ECO:0007669"/>
    <property type="project" value="InterPro"/>
</dbReference>
<dbReference type="STRING" id="1348253.LK09_15415"/>
<evidence type="ECO:0000256" key="2">
    <source>
        <dbReference type="ARBA" id="ARBA00023125"/>
    </source>
</evidence>
<dbReference type="GO" id="GO:0003700">
    <property type="term" value="F:DNA-binding transcription factor activity"/>
    <property type="evidence" value="ECO:0007669"/>
    <property type="project" value="InterPro"/>
</dbReference>
<dbReference type="GO" id="GO:1901135">
    <property type="term" value="P:carbohydrate derivative metabolic process"/>
    <property type="evidence" value="ECO:0007669"/>
    <property type="project" value="InterPro"/>
</dbReference>
<reference evidence="6 7" key="1">
    <citation type="submission" date="2014-11" db="EMBL/GenBank/DDBJ databases">
        <title>Genome sequence of Microbacterium mangrovi MUSC 115(T).</title>
        <authorList>
            <person name="Lee L.-H."/>
        </authorList>
    </citation>
    <scope>NUCLEOTIDE SEQUENCE [LARGE SCALE GENOMIC DNA]</scope>
    <source>
        <strain evidence="6 7">MUSC 115</strain>
    </source>
</reference>
<dbReference type="InterPro" id="IPR035472">
    <property type="entry name" value="RpiR-like_SIS"/>
</dbReference>
<dbReference type="SUPFAM" id="SSF46689">
    <property type="entry name" value="Homeodomain-like"/>
    <property type="match status" value="1"/>
</dbReference>
<evidence type="ECO:0000313" key="7">
    <source>
        <dbReference type="Proteomes" id="UP000031030"/>
    </source>
</evidence>
<dbReference type="Proteomes" id="UP000031030">
    <property type="component" value="Unassembled WGS sequence"/>
</dbReference>
<dbReference type="InterPro" id="IPR000281">
    <property type="entry name" value="HTH_RpiR"/>
</dbReference>
<dbReference type="InterPro" id="IPR036388">
    <property type="entry name" value="WH-like_DNA-bd_sf"/>
</dbReference>
<keyword evidence="2" id="KW-0238">DNA-binding</keyword>
<dbReference type="PANTHER" id="PTHR30514">
    <property type="entry name" value="GLUCOKINASE"/>
    <property type="match status" value="1"/>
</dbReference>
<accession>A0A0B1ZYT6</accession>
<proteinExistence type="predicted"/>
<dbReference type="PANTHER" id="PTHR30514:SF1">
    <property type="entry name" value="HTH-TYPE TRANSCRIPTIONAL REGULATOR HEXR-RELATED"/>
    <property type="match status" value="1"/>
</dbReference>
<dbReference type="SUPFAM" id="SSF53697">
    <property type="entry name" value="SIS domain"/>
    <property type="match status" value="1"/>
</dbReference>
<dbReference type="RefSeq" id="WP_039401400.1">
    <property type="nucleotide sequence ID" value="NZ_JTDK01000015.1"/>
</dbReference>
<keyword evidence="3" id="KW-0804">Transcription</keyword>
<feature type="domain" description="HTH rpiR-type" evidence="4">
    <location>
        <begin position="8"/>
        <end position="84"/>
    </location>
</feature>
<keyword evidence="7" id="KW-1185">Reference proteome</keyword>
<dbReference type="AlphaFoldDB" id="A0A0B1ZYT6"/>
<evidence type="ECO:0000256" key="3">
    <source>
        <dbReference type="ARBA" id="ARBA00023163"/>
    </source>
</evidence>
<feature type="domain" description="SIS" evidence="5">
    <location>
        <begin position="135"/>
        <end position="277"/>
    </location>
</feature>